<keyword evidence="3" id="KW-1185">Reference proteome</keyword>
<gene>
    <name evidence="2" type="ORF">E2C01_004123</name>
</gene>
<proteinExistence type="predicted"/>
<evidence type="ECO:0000256" key="1">
    <source>
        <dbReference type="SAM" id="MobiDB-lite"/>
    </source>
</evidence>
<dbReference type="EMBL" id="VSRR010000164">
    <property type="protein sequence ID" value="MPC11456.1"/>
    <property type="molecule type" value="Genomic_DNA"/>
</dbReference>
<dbReference type="AlphaFoldDB" id="A0A5B7CT55"/>
<evidence type="ECO:0000313" key="2">
    <source>
        <dbReference type="EMBL" id="MPC11456.1"/>
    </source>
</evidence>
<accession>A0A5B7CT55</accession>
<comment type="caution">
    <text evidence="2">The sequence shown here is derived from an EMBL/GenBank/DDBJ whole genome shotgun (WGS) entry which is preliminary data.</text>
</comment>
<dbReference type="Proteomes" id="UP000324222">
    <property type="component" value="Unassembled WGS sequence"/>
</dbReference>
<reference evidence="2 3" key="1">
    <citation type="submission" date="2019-05" db="EMBL/GenBank/DDBJ databases">
        <title>Another draft genome of Portunus trituberculatus and its Hox gene families provides insights of decapod evolution.</title>
        <authorList>
            <person name="Jeong J.-H."/>
            <person name="Song I."/>
            <person name="Kim S."/>
            <person name="Choi T."/>
            <person name="Kim D."/>
            <person name="Ryu S."/>
            <person name="Kim W."/>
        </authorList>
    </citation>
    <scope>NUCLEOTIDE SEQUENCE [LARGE SCALE GENOMIC DNA]</scope>
    <source>
        <tissue evidence="2">Muscle</tissue>
    </source>
</reference>
<name>A0A5B7CT55_PORTR</name>
<feature type="region of interest" description="Disordered" evidence="1">
    <location>
        <begin position="1"/>
        <end position="26"/>
    </location>
</feature>
<evidence type="ECO:0000313" key="3">
    <source>
        <dbReference type="Proteomes" id="UP000324222"/>
    </source>
</evidence>
<sequence>MTGSYKPTTADPTTTPPSPGPAYLPDLYVGDGQYPTLQWIAARCLSTLSNETESIGGGWSRDSLATEKERDALSQSYYAIVWPGGEGQ</sequence>
<protein>
    <submittedName>
        <fullName evidence="2">Uncharacterized protein</fullName>
    </submittedName>
</protein>
<organism evidence="2 3">
    <name type="scientific">Portunus trituberculatus</name>
    <name type="common">Swimming crab</name>
    <name type="synonym">Neptunus trituberculatus</name>
    <dbReference type="NCBI Taxonomy" id="210409"/>
    <lineage>
        <taxon>Eukaryota</taxon>
        <taxon>Metazoa</taxon>
        <taxon>Ecdysozoa</taxon>
        <taxon>Arthropoda</taxon>
        <taxon>Crustacea</taxon>
        <taxon>Multicrustacea</taxon>
        <taxon>Malacostraca</taxon>
        <taxon>Eumalacostraca</taxon>
        <taxon>Eucarida</taxon>
        <taxon>Decapoda</taxon>
        <taxon>Pleocyemata</taxon>
        <taxon>Brachyura</taxon>
        <taxon>Eubrachyura</taxon>
        <taxon>Portunoidea</taxon>
        <taxon>Portunidae</taxon>
        <taxon>Portuninae</taxon>
        <taxon>Portunus</taxon>
    </lineage>
</organism>